<name>B7GIS0_ANOFW</name>
<dbReference type="PATRIC" id="fig|491915.6.peg.810"/>
<proteinExistence type="predicted"/>
<sequence>MLKKINILICFVLFLVIYKPLFVSAAGEFEVIEVYDPQNLISTPLHYNPDYYGMDVVLVYFSGTSIKKIRFSDYVDSSFSNPLNTKIRNVSDYGWSYFNGFYFSCNRYYLAEFFGASDNLLVRIKVHVTGLVNPTCDSSSYGNYEDMGGNDSGDSNSCNACELFSCPGWSDYMGKLDEIKSAIPPAPNWNQVATIFRDTIVPQLVSDIGTLFGPAPSVPSEPPEISGVDTGGIETKVPSMPDSGLDTSGFTKSRIESEAPVIQERDDPTGGWDIIDPISTLPDFPSMPIPGETDPKGWDAGKPQETETQLPIPKDQDTPDTGTAPTPSQNNDTPPSPGDNGSNVPIPNQDDIQGSKYYKKHPDDPDGSGEG</sequence>
<organism evidence="2 3">
    <name type="scientific">Anoxybacillus flavithermus (strain DSM 21510 / WK1)</name>
    <dbReference type="NCBI Taxonomy" id="491915"/>
    <lineage>
        <taxon>Bacteria</taxon>
        <taxon>Bacillati</taxon>
        <taxon>Bacillota</taxon>
        <taxon>Bacilli</taxon>
        <taxon>Bacillales</taxon>
        <taxon>Anoxybacillaceae</taxon>
        <taxon>Anoxybacillus</taxon>
    </lineage>
</organism>
<evidence type="ECO:0000313" key="2">
    <source>
        <dbReference type="EMBL" id="ACJ33171.1"/>
    </source>
</evidence>
<dbReference type="GeneID" id="7037050"/>
<gene>
    <name evidence="2" type="ordered locus">Aflv_0793</name>
</gene>
<dbReference type="EMBL" id="CP000922">
    <property type="protein sequence ID" value="ACJ33171.1"/>
    <property type="molecule type" value="Genomic_DNA"/>
</dbReference>
<evidence type="ECO:0000313" key="3">
    <source>
        <dbReference type="Proteomes" id="UP000000742"/>
    </source>
</evidence>
<evidence type="ECO:0000256" key="1">
    <source>
        <dbReference type="SAM" id="MobiDB-lite"/>
    </source>
</evidence>
<dbReference type="KEGG" id="afl:Aflv_0793"/>
<reference evidence="2 3" key="1">
    <citation type="journal article" date="2008" name="Genome Biol.">
        <title>Encapsulated in silica: genome, proteome and physiology of the thermophilic bacterium Anoxybacillus flavithermus WK1.</title>
        <authorList>
            <person name="Saw J.H."/>
            <person name="Mountain B.W."/>
            <person name="Feng L."/>
            <person name="Omelchenko M.V."/>
            <person name="Hou S."/>
            <person name="Saito J.A."/>
            <person name="Stott M.B."/>
            <person name="Li D."/>
            <person name="Zhao G."/>
            <person name="Wu J."/>
            <person name="Galperin M.Y."/>
            <person name="Koonin E.V."/>
            <person name="Makarova K.S."/>
            <person name="Wolf Y.I."/>
            <person name="Rigden D.J."/>
            <person name="Dunfield P.F."/>
            <person name="Wang L."/>
            <person name="Alam M."/>
        </authorList>
    </citation>
    <scope>NUCLEOTIDE SEQUENCE [LARGE SCALE GENOMIC DNA]</scope>
    <source>
        <strain evidence="3">DSM 21510 / WK1</strain>
    </source>
</reference>
<dbReference type="Proteomes" id="UP000000742">
    <property type="component" value="Chromosome"/>
</dbReference>
<dbReference type="eggNOG" id="ENOG5030QGZ">
    <property type="taxonomic scope" value="Bacteria"/>
</dbReference>
<dbReference type="RefSeq" id="WP_012574468.1">
    <property type="nucleotide sequence ID" value="NC_011567.1"/>
</dbReference>
<protein>
    <submittedName>
        <fullName evidence="2">Uncharacterized conserved protein</fullName>
    </submittedName>
</protein>
<accession>B7GIS0</accession>
<dbReference type="AlphaFoldDB" id="B7GIS0"/>
<dbReference type="HOGENOM" id="CLU_777934_0_0_9"/>
<feature type="region of interest" description="Disordered" evidence="1">
    <location>
        <begin position="237"/>
        <end position="371"/>
    </location>
</feature>
<feature type="compositionally biased region" description="Basic and acidic residues" evidence="1">
    <location>
        <begin position="253"/>
        <end position="268"/>
    </location>
</feature>
<feature type="compositionally biased region" description="Polar residues" evidence="1">
    <location>
        <begin position="319"/>
        <end position="352"/>
    </location>
</feature>
<dbReference type="STRING" id="491915.Aflv_0793"/>
<feature type="compositionally biased region" description="Basic and acidic residues" evidence="1">
    <location>
        <begin position="293"/>
        <end position="305"/>
    </location>
</feature>